<evidence type="ECO:0000256" key="4">
    <source>
        <dbReference type="ARBA" id="ARBA00022630"/>
    </source>
</evidence>
<dbReference type="InterPro" id="IPR001433">
    <property type="entry name" value="OxRdtase_FAD/NAD-bd"/>
</dbReference>
<dbReference type="PROSITE" id="PS51384">
    <property type="entry name" value="FAD_FR"/>
    <property type="match status" value="1"/>
</dbReference>
<evidence type="ECO:0000313" key="14">
    <source>
        <dbReference type="EMBL" id="CAD8883167.1"/>
    </source>
</evidence>
<dbReference type="FunFam" id="3.40.50.80:FF:000009">
    <property type="entry name" value="NADH-cytochrome b5 reductase"/>
    <property type="match status" value="1"/>
</dbReference>
<name>A0A7S1BF46_9STRA</name>
<feature type="binding site" evidence="10">
    <location>
        <position position="163"/>
    </location>
    <ligand>
        <name>FAD</name>
        <dbReference type="ChEBI" id="CHEBI:57692"/>
    </ligand>
</feature>
<keyword evidence="4 10" id="KW-0285">Flavoprotein</keyword>
<dbReference type="AlphaFoldDB" id="A0A7S1BF46"/>
<feature type="binding site" evidence="10">
    <location>
        <position position="96"/>
    </location>
    <ligand>
        <name>FAD</name>
        <dbReference type="ChEBI" id="CHEBI:57692"/>
    </ligand>
</feature>
<keyword evidence="12" id="KW-0732">Signal</keyword>
<evidence type="ECO:0000256" key="12">
    <source>
        <dbReference type="SAM" id="SignalP"/>
    </source>
</evidence>
<accession>A0A7S1BF46</accession>
<comment type="cofactor">
    <cofactor evidence="1 10 11">
        <name>FAD</name>
        <dbReference type="ChEBI" id="CHEBI:57692"/>
    </cofactor>
</comment>
<reference evidence="14" key="1">
    <citation type="submission" date="2021-01" db="EMBL/GenBank/DDBJ databases">
        <authorList>
            <person name="Corre E."/>
            <person name="Pelletier E."/>
            <person name="Niang G."/>
            <person name="Scheremetjew M."/>
            <person name="Finn R."/>
            <person name="Kale V."/>
            <person name="Holt S."/>
            <person name="Cochrane G."/>
            <person name="Meng A."/>
            <person name="Brown T."/>
            <person name="Cohen L."/>
        </authorList>
    </citation>
    <scope>NUCLEOTIDE SEQUENCE</scope>
    <source>
        <strain evidence="14">308</strain>
    </source>
</reference>
<feature type="binding site" evidence="10">
    <location>
        <position position="95"/>
    </location>
    <ligand>
        <name>FAD</name>
        <dbReference type="ChEBI" id="CHEBI:57692"/>
    </ligand>
</feature>
<evidence type="ECO:0000256" key="2">
    <source>
        <dbReference type="ARBA" id="ARBA00004173"/>
    </source>
</evidence>
<dbReference type="InterPro" id="IPR039261">
    <property type="entry name" value="FNR_nucleotide-bd"/>
</dbReference>
<dbReference type="InterPro" id="IPR001834">
    <property type="entry name" value="CBR-like"/>
</dbReference>
<evidence type="ECO:0000256" key="9">
    <source>
        <dbReference type="ARBA" id="ARBA00047682"/>
    </source>
</evidence>
<comment type="similarity">
    <text evidence="3 11">Belongs to the flavoprotein pyridine nucleotide cytochrome reductase family.</text>
</comment>
<comment type="subcellular location">
    <subcellularLocation>
        <location evidence="2">Mitochondrion</location>
    </subcellularLocation>
</comment>
<feature type="binding site" evidence="10">
    <location>
        <position position="113"/>
    </location>
    <ligand>
        <name>FAD</name>
        <dbReference type="ChEBI" id="CHEBI:57692"/>
    </ligand>
</feature>
<dbReference type="PRINTS" id="PR00406">
    <property type="entry name" value="CYTB5RDTASE"/>
</dbReference>
<evidence type="ECO:0000256" key="1">
    <source>
        <dbReference type="ARBA" id="ARBA00001974"/>
    </source>
</evidence>
<proteinExistence type="inferred from homology"/>
<dbReference type="PANTHER" id="PTHR19370">
    <property type="entry name" value="NADH-CYTOCHROME B5 REDUCTASE"/>
    <property type="match status" value="1"/>
</dbReference>
<gene>
    <name evidence="14" type="ORF">CHYS00102_LOCUS10362</name>
</gene>
<keyword evidence="7 11" id="KW-0520">NAD</keyword>
<dbReference type="Pfam" id="PF00175">
    <property type="entry name" value="NAD_binding_1"/>
    <property type="match status" value="1"/>
</dbReference>
<keyword evidence="6 11" id="KW-0560">Oxidoreductase</keyword>
<keyword evidence="8" id="KW-0496">Mitochondrion</keyword>
<comment type="catalytic activity">
    <reaction evidence="9 11">
        <text>2 Fe(III)-[cytochrome b5] + NADH = 2 Fe(II)-[cytochrome b5] + NAD(+) + H(+)</text>
        <dbReference type="Rhea" id="RHEA:46680"/>
        <dbReference type="Rhea" id="RHEA-COMP:10438"/>
        <dbReference type="Rhea" id="RHEA-COMP:10439"/>
        <dbReference type="ChEBI" id="CHEBI:15378"/>
        <dbReference type="ChEBI" id="CHEBI:29033"/>
        <dbReference type="ChEBI" id="CHEBI:29034"/>
        <dbReference type="ChEBI" id="CHEBI:57540"/>
        <dbReference type="ChEBI" id="CHEBI:57945"/>
        <dbReference type="EC" id="1.6.2.2"/>
    </reaction>
</comment>
<dbReference type="InterPro" id="IPR017927">
    <property type="entry name" value="FAD-bd_FR_type"/>
</dbReference>
<evidence type="ECO:0000256" key="10">
    <source>
        <dbReference type="PIRSR" id="PIRSR601834-1"/>
    </source>
</evidence>
<dbReference type="PANTHER" id="PTHR19370:SF171">
    <property type="entry name" value="NADH-CYTOCHROME B5 REDUCTASE 2"/>
    <property type="match status" value="1"/>
</dbReference>
<evidence type="ECO:0000256" key="7">
    <source>
        <dbReference type="ARBA" id="ARBA00023027"/>
    </source>
</evidence>
<feature type="domain" description="FAD-binding FR-type" evidence="13">
    <location>
        <begin position="40"/>
        <end position="154"/>
    </location>
</feature>
<evidence type="ECO:0000256" key="8">
    <source>
        <dbReference type="ARBA" id="ARBA00023128"/>
    </source>
</evidence>
<evidence type="ECO:0000256" key="11">
    <source>
        <dbReference type="RuleBase" id="RU361226"/>
    </source>
</evidence>
<dbReference type="SUPFAM" id="SSF52343">
    <property type="entry name" value="Ferredoxin reductase-like, C-terminal NADP-linked domain"/>
    <property type="match status" value="1"/>
</dbReference>
<protein>
    <recommendedName>
        <fullName evidence="11">NADH-cytochrome b5 reductase</fullName>
        <ecNumber evidence="11">1.6.2.2</ecNumber>
    </recommendedName>
</protein>
<dbReference type="CDD" id="cd06183">
    <property type="entry name" value="cyt_b5_reduct_like"/>
    <property type="match status" value="1"/>
</dbReference>
<dbReference type="Gene3D" id="2.40.30.10">
    <property type="entry name" value="Translation factors"/>
    <property type="match status" value="1"/>
</dbReference>
<dbReference type="GO" id="GO:0005739">
    <property type="term" value="C:mitochondrion"/>
    <property type="evidence" value="ECO:0007669"/>
    <property type="project" value="UniProtKB-SubCell"/>
</dbReference>
<dbReference type="SUPFAM" id="SSF63380">
    <property type="entry name" value="Riboflavin synthase domain-like"/>
    <property type="match status" value="1"/>
</dbReference>
<dbReference type="InterPro" id="IPR017938">
    <property type="entry name" value="Riboflavin_synthase-like_b-brl"/>
</dbReference>
<evidence type="ECO:0000259" key="13">
    <source>
        <dbReference type="PROSITE" id="PS51384"/>
    </source>
</evidence>
<feature type="signal peptide" evidence="12">
    <location>
        <begin position="1"/>
        <end position="20"/>
    </location>
</feature>
<dbReference type="GO" id="GO:0090524">
    <property type="term" value="F:cytochrome-b5 reductase activity, acting on NADH"/>
    <property type="evidence" value="ECO:0007669"/>
    <property type="project" value="UniProtKB-EC"/>
</dbReference>
<organism evidence="14">
    <name type="scientific">Corethron hystrix</name>
    <dbReference type="NCBI Taxonomy" id="216773"/>
    <lineage>
        <taxon>Eukaryota</taxon>
        <taxon>Sar</taxon>
        <taxon>Stramenopiles</taxon>
        <taxon>Ochrophyta</taxon>
        <taxon>Bacillariophyta</taxon>
        <taxon>Coscinodiscophyceae</taxon>
        <taxon>Corethrophycidae</taxon>
        <taxon>Corethrales</taxon>
        <taxon>Corethraceae</taxon>
        <taxon>Corethron</taxon>
    </lineage>
</organism>
<evidence type="ECO:0000256" key="6">
    <source>
        <dbReference type="ARBA" id="ARBA00023002"/>
    </source>
</evidence>
<dbReference type="Gene3D" id="3.40.50.80">
    <property type="entry name" value="Nucleotide-binding domain of ferredoxin-NADP reductase (FNR) module"/>
    <property type="match status" value="1"/>
</dbReference>
<dbReference type="Pfam" id="PF00970">
    <property type="entry name" value="FAD_binding_6"/>
    <property type="match status" value="1"/>
</dbReference>
<evidence type="ECO:0000256" key="5">
    <source>
        <dbReference type="ARBA" id="ARBA00022827"/>
    </source>
</evidence>
<dbReference type="EC" id="1.6.2.2" evidence="11"/>
<feature type="binding site" evidence="10">
    <location>
        <position position="121"/>
    </location>
    <ligand>
        <name>FAD</name>
        <dbReference type="ChEBI" id="CHEBI:57692"/>
    </ligand>
</feature>
<evidence type="ECO:0000256" key="3">
    <source>
        <dbReference type="ARBA" id="ARBA00006105"/>
    </source>
</evidence>
<sequence>MHTYLFLTVFLTASSAMVNAWTVSKPSFAVVPPGSCQFGEEWSSTALKKVDQISADTKVFTFATPDTSKPLNLPTCGCMLAQGGADAEGAAFIRPYTPVSTNAMVGEFELMVKIYPEGNLSKHMDTMKPGDQMNFKHIKFNVKKQYPFGVKNVAMLVGGTGITPMVQALHAILGNPEDTTKVSMLYGSQVSDQILCEEILSNWQKAYPDRLSVTHVMSNEPEGSSWDGERGFINKELIAKHFPGSDEDLNIFVCGPPPMYNALCGAREEAELTGVLAEMGYVKEQVTKF</sequence>
<dbReference type="InterPro" id="IPR001709">
    <property type="entry name" value="Flavoprot_Pyr_Nucl_cyt_Rdtase"/>
</dbReference>
<feature type="chain" id="PRO_5030959924" description="NADH-cytochrome b5 reductase" evidence="12">
    <location>
        <begin position="21"/>
        <end position="289"/>
    </location>
</feature>
<dbReference type="InterPro" id="IPR008333">
    <property type="entry name" value="Cbr1-like_FAD-bd_dom"/>
</dbReference>
<dbReference type="EMBL" id="HBFR01014194">
    <property type="protein sequence ID" value="CAD8883167.1"/>
    <property type="molecule type" value="Transcribed_RNA"/>
</dbReference>
<dbReference type="PRINTS" id="PR00371">
    <property type="entry name" value="FPNCR"/>
</dbReference>
<keyword evidence="5 10" id="KW-0274">FAD</keyword>
<feature type="binding site" evidence="10">
    <location>
        <position position="94"/>
    </location>
    <ligand>
        <name>FAD</name>
        <dbReference type="ChEBI" id="CHEBI:57692"/>
    </ligand>
</feature>